<evidence type="ECO:0000256" key="1">
    <source>
        <dbReference type="SAM" id="Phobius"/>
    </source>
</evidence>
<evidence type="ECO:0000313" key="3">
    <source>
        <dbReference type="Proteomes" id="UP000566071"/>
    </source>
</evidence>
<dbReference type="Proteomes" id="UP000566071">
    <property type="component" value="Unassembled WGS sequence"/>
</dbReference>
<sequence>MNQNNTSKQSAGLKAKNRKLAVIFSLGTIAIALFLIFGLGLFSKPKVLQTMLAYGKMKHEVTYDKNNITEEEVNYLADGLTKAHFFDETTTKFVYIKRSAKRLKLAYLLTL</sequence>
<accession>A0ABX1W6T4</accession>
<evidence type="ECO:0000313" key="2">
    <source>
        <dbReference type="EMBL" id="NNU34805.1"/>
    </source>
</evidence>
<keyword evidence="1" id="KW-0812">Transmembrane</keyword>
<feature type="transmembrane region" description="Helical" evidence="1">
    <location>
        <begin position="20"/>
        <end position="42"/>
    </location>
</feature>
<proteinExistence type="predicted"/>
<evidence type="ECO:0008006" key="4">
    <source>
        <dbReference type="Google" id="ProtNLM"/>
    </source>
</evidence>
<dbReference type="EMBL" id="JABFCR010000070">
    <property type="protein sequence ID" value="NNU34805.1"/>
    <property type="molecule type" value="Genomic_DNA"/>
</dbReference>
<dbReference type="RefSeq" id="WP_175270475.1">
    <property type="nucleotide sequence ID" value="NZ_JABFCR010000070.1"/>
</dbReference>
<reference evidence="2 3" key="1">
    <citation type="submission" date="2020-05" db="EMBL/GenBank/DDBJ databases">
        <authorList>
            <person name="Khan S.A."/>
            <person name="Jeon C.O."/>
            <person name="Chun B.H."/>
        </authorList>
    </citation>
    <scope>NUCLEOTIDE SEQUENCE [LARGE SCALE GENOMIC DNA]</scope>
    <source>
        <strain evidence="2 3">S1162</strain>
    </source>
</reference>
<gene>
    <name evidence="2" type="ORF">HK413_13425</name>
</gene>
<name>A0ABX1W6T4_9SPHI</name>
<keyword evidence="1" id="KW-1133">Transmembrane helix</keyword>
<organism evidence="2 3">
    <name type="scientific">Mucilaginibacter humi</name>
    <dbReference type="NCBI Taxonomy" id="2732510"/>
    <lineage>
        <taxon>Bacteria</taxon>
        <taxon>Pseudomonadati</taxon>
        <taxon>Bacteroidota</taxon>
        <taxon>Sphingobacteriia</taxon>
        <taxon>Sphingobacteriales</taxon>
        <taxon>Sphingobacteriaceae</taxon>
        <taxon>Mucilaginibacter</taxon>
    </lineage>
</organism>
<keyword evidence="3" id="KW-1185">Reference proteome</keyword>
<comment type="caution">
    <text evidence="2">The sequence shown here is derived from an EMBL/GenBank/DDBJ whole genome shotgun (WGS) entry which is preliminary data.</text>
</comment>
<keyword evidence="1" id="KW-0472">Membrane</keyword>
<protein>
    <recommendedName>
        <fullName evidence="4">POTRA domain-containing protein</fullName>
    </recommendedName>
</protein>